<evidence type="ECO:0000256" key="7">
    <source>
        <dbReference type="SAM" id="SignalP"/>
    </source>
</evidence>
<dbReference type="PANTHER" id="PTHR43289">
    <property type="entry name" value="MITOGEN-ACTIVATED PROTEIN KINASE KINASE KINASE 20-RELATED"/>
    <property type="match status" value="1"/>
</dbReference>
<keyword evidence="1" id="KW-0808">Transferase</keyword>
<feature type="chain" id="PRO_5045238079" description="Protein kinase domain-containing protein" evidence="7">
    <location>
        <begin position="20"/>
        <end position="522"/>
    </location>
</feature>
<evidence type="ECO:0000256" key="6">
    <source>
        <dbReference type="SAM" id="MobiDB-lite"/>
    </source>
</evidence>
<evidence type="ECO:0000259" key="8">
    <source>
        <dbReference type="PROSITE" id="PS50011"/>
    </source>
</evidence>
<evidence type="ECO:0000256" key="5">
    <source>
        <dbReference type="PROSITE-ProRule" id="PRU10141"/>
    </source>
</evidence>
<feature type="binding site" evidence="5">
    <location>
        <position position="292"/>
    </location>
    <ligand>
        <name>ATP</name>
        <dbReference type="ChEBI" id="CHEBI:30616"/>
    </ligand>
</feature>
<evidence type="ECO:0000256" key="4">
    <source>
        <dbReference type="ARBA" id="ARBA00022840"/>
    </source>
</evidence>
<evidence type="ECO:0000256" key="2">
    <source>
        <dbReference type="ARBA" id="ARBA00022741"/>
    </source>
</evidence>
<dbReference type="SUPFAM" id="SSF56112">
    <property type="entry name" value="Protein kinase-like (PK-like)"/>
    <property type="match status" value="1"/>
</dbReference>
<dbReference type="Gene3D" id="3.30.200.20">
    <property type="entry name" value="Phosphorylase Kinase, domain 1"/>
    <property type="match status" value="1"/>
</dbReference>
<dbReference type="PANTHER" id="PTHR43289:SF6">
    <property type="entry name" value="SERINE_THREONINE-PROTEIN KINASE NEKL-3"/>
    <property type="match status" value="1"/>
</dbReference>
<dbReference type="Gene3D" id="1.10.510.10">
    <property type="entry name" value="Transferase(Phosphotransferase) domain 1"/>
    <property type="match status" value="1"/>
</dbReference>
<evidence type="ECO:0000256" key="1">
    <source>
        <dbReference type="ARBA" id="ARBA00022679"/>
    </source>
</evidence>
<dbReference type="InterPro" id="IPR008271">
    <property type="entry name" value="Ser/Thr_kinase_AS"/>
</dbReference>
<protein>
    <recommendedName>
        <fullName evidence="8">Protein kinase domain-containing protein</fullName>
    </recommendedName>
</protein>
<keyword evidence="2 5" id="KW-0547">Nucleotide-binding</keyword>
<reference evidence="9 10" key="1">
    <citation type="journal article" date="2023" name="Antonie Van Leeuwenhoek">
        <title>Mesoterricola silvestris gen. nov., sp. nov., Mesoterricola sediminis sp. nov., Geothrix oryzae sp. nov., Geothrix edaphica sp. nov., Geothrix rubra sp. nov., and Geothrix limicola sp. nov., six novel members of Acidobacteriota isolated from soils.</title>
        <authorList>
            <person name="Itoh H."/>
            <person name="Sugisawa Y."/>
            <person name="Mise K."/>
            <person name="Xu Z."/>
            <person name="Kuniyasu M."/>
            <person name="Ushijima N."/>
            <person name="Kawano K."/>
            <person name="Kobayashi E."/>
            <person name="Shiratori Y."/>
            <person name="Masuda Y."/>
            <person name="Senoo K."/>
        </authorList>
    </citation>
    <scope>NUCLEOTIDE SEQUENCE [LARGE SCALE GENOMIC DNA]</scope>
    <source>
        <strain evidence="9 10">Red803</strain>
    </source>
</reference>
<keyword evidence="3" id="KW-0418">Kinase</keyword>
<proteinExistence type="predicted"/>
<feature type="domain" description="Protein kinase" evidence="8">
    <location>
        <begin position="263"/>
        <end position="520"/>
    </location>
</feature>
<keyword evidence="7" id="KW-0732">Signal</keyword>
<dbReference type="PROSITE" id="PS00108">
    <property type="entry name" value="PROTEIN_KINASE_ST"/>
    <property type="match status" value="1"/>
</dbReference>
<dbReference type="PROSITE" id="PS00107">
    <property type="entry name" value="PROTEIN_KINASE_ATP"/>
    <property type="match status" value="1"/>
</dbReference>
<dbReference type="InterPro" id="IPR017441">
    <property type="entry name" value="Protein_kinase_ATP_BS"/>
</dbReference>
<feature type="compositionally biased region" description="Pro residues" evidence="6">
    <location>
        <begin position="207"/>
        <end position="218"/>
    </location>
</feature>
<dbReference type="PROSITE" id="PS50011">
    <property type="entry name" value="PROTEIN_KINASE_DOM"/>
    <property type="match status" value="1"/>
</dbReference>
<evidence type="ECO:0000313" key="9">
    <source>
        <dbReference type="EMBL" id="GLH70764.1"/>
    </source>
</evidence>
<evidence type="ECO:0000313" key="10">
    <source>
        <dbReference type="Proteomes" id="UP001165089"/>
    </source>
</evidence>
<dbReference type="Proteomes" id="UP001165089">
    <property type="component" value="Unassembled WGS sequence"/>
</dbReference>
<dbReference type="InterPro" id="IPR000719">
    <property type="entry name" value="Prot_kinase_dom"/>
</dbReference>
<gene>
    <name evidence="9" type="ORF">GETHPA_22970</name>
</gene>
<dbReference type="RefSeq" id="WP_285726311.1">
    <property type="nucleotide sequence ID" value="NZ_BSDD01000004.1"/>
</dbReference>
<feature type="compositionally biased region" description="Low complexity" evidence="6">
    <location>
        <begin position="184"/>
        <end position="206"/>
    </location>
</feature>
<accession>A0ABQ5Q7K0</accession>
<sequence>MKAGSLLGLLVGPALLAQAQPTFYAAYQDGLDAERRGDWAAASAAYHRAIELRPASAGRVVIYGNNLLLHYYPYTRRARCELELGHRDPAATLLAQAAAKGEPAPEREDLLRRLAQATARPAPPPAGATAPGPGQAPPPGPTPATERQLPPSTPSPAPEVPAAPAPAPPQAAPRPEPGPDPAADRPQASAGARATPAPAPAALAPAAAPPPAPAPPSGGHPWRSALLLAGGAALLAGGVWAFLRTRRRAQAQGFRDPDRIGPYRIERLLGRGGFASTYLARHEAKGTPVALKVLHPYRQDDPEFLGRFRQEARLGSRLDHPGIVRLLDPGPEEGTPYLAMEYVSGRRLDQALREDGPPALPDLLRLAREIAEGMAYAHAHGVVHRDLKPGNILLAGDRIKIMDFGISRVVDSETLTTTYAFLGTPLYAAPEAQTKTQVGPAADRYSFGILLFELLAGHPPFTGETPFEILDQHRGTALPDLRALRPDAPEPLVDLIERLCRKDPGQRPGDEDVLAVLARLAG</sequence>
<dbReference type="InterPro" id="IPR011009">
    <property type="entry name" value="Kinase-like_dom_sf"/>
</dbReference>
<keyword evidence="10" id="KW-1185">Reference proteome</keyword>
<feature type="compositionally biased region" description="Pro residues" evidence="6">
    <location>
        <begin position="151"/>
        <end position="180"/>
    </location>
</feature>
<feature type="region of interest" description="Disordered" evidence="6">
    <location>
        <begin position="119"/>
        <end position="219"/>
    </location>
</feature>
<comment type="caution">
    <text evidence="9">The sequence shown here is derived from an EMBL/GenBank/DDBJ whole genome shotgun (WGS) entry which is preliminary data.</text>
</comment>
<dbReference type="EMBL" id="BSDD01000004">
    <property type="protein sequence ID" value="GLH70764.1"/>
    <property type="molecule type" value="Genomic_DNA"/>
</dbReference>
<dbReference type="Pfam" id="PF00069">
    <property type="entry name" value="Pkinase"/>
    <property type="match status" value="1"/>
</dbReference>
<keyword evidence="4 5" id="KW-0067">ATP-binding</keyword>
<name>A0ABQ5Q7K0_9BACT</name>
<organism evidence="9 10">
    <name type="scientific">Geothrix rubra</name>
    <dbReference type="NCBI Taxonomy" id="2927977"/>
    <lineage>
        <taxon>Bacteria</taxon>
        <taxon>Pseudomonadati</taxon>
        <taxon>Acidobacteriota</taxon>
        <taxon>Holophagae</taxon>
        <taxon>Holophagales</taxon>
        <taxon>Holophagaceae</taxon>
        <taxon>Geothrix</taxon>
    </lineage>
</organism>
<dbReference type="CDD" id="cd14014">
    <property type="entry name" value="STKc_PknB_like"/>
    <property type="match status" value="1"/>
</dbReference>
<dbReference type="SMART" id="SM00220">
    <property type="entry name" value="S_TKc"/>
    <property type="match status" value="1"/>
</dbReference>
<feature type="signal peptide" evidence="7">
    <location>
        <begin position="1"/>
        <end position="19"/>
    </location>
</feature>
<evidence type="ECO:0000256" key="3">
    <source>
        <dbReference type="ARBA" id="ARBA00022777"/>
    </source>
</evidence>